<dbReference type="EMBL" id="NHSF01000052">
    <property type="protein sequence ID" value="MBK5930440.1"/>
    <property type="molecule type" value="Genomic_DNA"/>
</dbReference>
<dbReference type="GO" id="GO:0005886">
    <property type="term" value="C:plasma membrane"/>
    <property type="evidence" value="ECO:0007669"/>
    <property type="project" value="UniProtKB-SubCell"/>
</dbReference>
<dbReference type="Pfam" id="PF02472">
    <property type="entry name" value="ExbD"/>
    <property type="match status" value="1"/>
</dbReference>
<evidence type="ECO:0000256" key="1">
    <source>
        <dbReference type="ARBA" id="ARBA00004162"/>
    </source>
</evidence>
<evidence type="ECO:0000256" key="6">
    <source>
        <dbReference type="ARBA" id="ARBA00023136"/>
    </source>
</evidence>
<organism evidence="8 9">
    <name type="scientific">Halochromatium salexigens</name>
    <name type="common">Chromatium salexigens</name>
    <dbReference type="NCBI Taxonomy" id="49447"/>
    <lineage>
        <taxon>Bacteria</taxon>
        <taxon>Pseudomonadati</taxon>
        <taxon>Pseudomonadota</taxon>
        <taxon>Gammaproteobacteria</taxon>
        <taxon>Chromatiales</taxon>
        <taxon>Chromatiaceae</taxon>
        <taxon>Halochromatium</taxon>
    </lineage>
</organism>
<name>A0AAJ0UGH9_HALSE</name>
<evidence type="ECO:0000313" key="8">
    <source>
        <dbReference type="EMBL" id="MBK5930440.1"/>
    </source>
</evidence>
<keyword evidence="7" id="KW-0653">Protein transport</keyword>
<evidence type="ECO:0000256" key="7">
    <source>
        <dbReference type="RuleBase" id="RU003879"/>
    </source>
</evidence>
<dbReference type="PANTHER" id="PTHR30558">
    <property type="entry name" value="EXBD MEMBRANE COMPONENT OF PMF-DRIVEN MACROMOLECULE IMPORT SYSTEM"/>
    <property type="match status" value="1"/>
</dbReference>
<dbReference type="Gene3D" id="3.30.420.270">
    <property type="match status" value="1"/>
</dbReference>
<keyword evidence="6" id="KW-0472">Membrane</keyword>
<accession>A0AAJ0UGH9</accession>
<reference evidence="8" key="1">
    <citation type="submission" date="2017-05" db="EMBL/GenBank/DDBJ databases">
        <authorList>
            <person name="Imhoff J.F."/>
            <person name="Rahn T."/>
            <person name="Kuenzel S."/>
            <person name="Neulinger S.C."/>
        </authorList>
    </citation>
    <scope>NUCLEOTIDE SEQUENCE</scope>
    <source>
        <strain evidence="8">DSM 4395</strain>
    </source>
</reference>
<reference evidence="8" key="2">
    <citation type="journal article" date="2020" name="Microorganisms">
        <title>Osmotic Adaptation and Compatible Solute Biosynthesis of Phototrophic Bacteria as Revealed from Genome Analyses.</title>
        <authorList>
            <person name="Imhoff J.F."/>
            <person name="Rahn T."/>
            <person name="Kunzel S."/>
            <person name="Keller A."/>
            <person name="Neulinger S.C."/>
        </authorList>
    </citation>
    <scope>NUCLEOTIDE SEQUENCE</scope>
    <source>
        <strain evidence="8">DSM 4395</strain>
    </source>
</reference>
<keyword evidence="5" id="KW-1133">Transmembrane helix</keyword>
<comment type="caution">
    <text evidence="8">The sequence shown here is derived from an EMBL/GenBank/DDBJ whole genome shotgun (WGS) entry which is preliminary data.</text>
</comment>
<protein>
    <recommendedName>
        <fullName evidence="10">Biopolymer transporter ExbD</fullName>
    </recommendedName>
</protein>
<dbReference type="AlphaFoldDB" id="A0AAJ0UGH9"/>
<comment type="similarity">
    <text evidence="2 7">Belongs to the ExbD/TolR family.</text>
</comment>
<dbReference type="RefSeq" id="WP_276570553.1">
    <property type="nucleotide sequence ID" value="NZ_NHSF01000052.1"/>
</dbReference>
<proteinExistence type="inferred from homology"/>
<dbReference type="Proteomes" id="UP001296967">
    <property type="component" value="Unassembled WGS sequence"/>
</dbReference>
<evidence type="ECO:0008006" key="10">
    <source>
        <dbReference type="Google" id="ProtNLM"/>
    </source>
</evidence>
<dbReference type="GO" id="GO:0015031">
    <property type="term" value="P:protein transport"/>
    <property type="evidence" value="ECO:0007669"/>
    <property type="project" value="UniProtKB-KW"/>
</dbReference>
<keyword evidence="7" id="KW-0813">Transport</keyword>
<dbReference type="InterPro" id="IPR003400">
    <property type="entry name" value="ExbD"/>
</dbReference>
<evidence type="ECO:0000256" key="4">
    <source>
        <dbReference type="ARBA" id="ARBA00022692"/>
    </source>
</evidence>
<gene>
    <name evidence="8" type="ORF">CCR82_07880</name>
</gene>
<evidence type="ECO:0000256" key="3">
    <source>
        <dbReference type="ARBA" id="ARBA00022475"/>
    </source>
</evidence>
<dbReference type="PANTHER" id="PTHR30558:SF3">
    <property type="entry name" value="BIOPOLYMER TRANSPORT PROTEIN EXBD-RELATED"/>
    <property type="match status" value="1"/>
</dbReference>
<dbReference type="GO" id="GO:0022857">
    <property type="term" value="F:transmembrane transporter activity"/>
    <property type="evidence" value="ECO:0007669"/>
    <property type="project" value="InterPro"/>
</dbReference>
<sequence length="130" mass="14532">MRLELPARPRRRPIGLTPLIDVVFILLLFFMLASTLTRLHAIPLAAPNSQLAQRDSQSALLLRIQSDGRLDLNGEPIIGTDALTDLLRRQLKQTPDLRVLVQPSDAVPLQMTLRLFDQLADAGVPVLRLR</sequence>
<evidence type="ECO:0000313" key="9">
    <source>
        <dbReference type="Proteomes" id="UP001296967"/>
    </source>
</evidence>
<keyword evidence="4 7" id="KW-0812">Transmembrane</keyword>
<keyword evidence="3" id="KW-1003">Cell membrane</keyword>
<evidence type="ECO:0000256" key="5">
    <source>
        <dbReference type="ARBA" id="ARBA00022989"/>
    </source>
</evidence>
<evidence type="ECO:0000256" key="2">
    <source>
        <dbReference type="ARBA" id="ARBA00005811"/>
    </source>
</evidence>
<keyword evidence="9" id="KW-1185">Reference proteome</keyword>
<comment type="subcellular location">
    <subcellularLocation>
        <location evidence="1">Cell membrane</location>
        <topology evidence="1">Single-pass membrane protein</topology>
    </subcellularLocation>
    <subcellularLocation>
        <location evidence="7">Cell membrane</location>
        <topology evidence="7">Single-pass type II membrane protein</topology>
    </subcellularLocation>
</comment>